<protein>
    <submittedName>
        <fullName evidence="3">Secreted protein</fullName>
    </submittedName>
</protein>
<proteinExistence type="predicted"/>
<evidence type="ECO:0000256" key="1">
    <source>
        <dbReference type="SAM" id="SignalP"/>
    </source>
</evidence>
<evidence type="ECO:0000313" key="3">
    <source>
        <dbReference type="WBParaSite" id="GPLIN_000698800"/>
    </source>
</evidence>
<feature type="chain" id="PRO_5008146959" evidence="1">
    <location>
        <begin position="22"/>
        <end position="238"/>
    </location>
</feature>
<reference evidence="3" key="3">
    <citation type="submission" date="2016-06" db="UniProtKB">
        <authorList>
            <consortium name="WormBaseParasite"/>
        </authorList>
    </citation>
    <scope>IDENTIFICATION</scope>
</reference>
<name>A0A183C294_GLOPA</name>
<reference evidence="2" key="1">
    <citation type="submission" date="2013-12" db="EMBL/GenBank/DDBJ databases">
        <authorList>
            <person name="Aslett M."/>
        </authorList>
    </citation>
    <scope>NUCLEOTIDE SEQUENCE [LARGE SCALE GENOMIC DNA]</scope>
    <source>
        <strain evidence="2">Lindley</strain>
    </source>
</reference>
<dbReference type="Proteomes" id="UP000050741">
    <property type="component" value="Unassembled WGS sequence"/>
</dbReference>
<feature type="signal peptide" evidence="1">
    <location>
        <begin position="1"/>
        <end position="21"/>
    </location>
</feature>
<sequence length="238" mass="27015">MLLPILFLFVSTIFVFNSAYARKKSENLEIFPNSAYYNPNKLFAELLEMAHSLSVGGGKAAEERALAKGCQIIQKLHGNPEYPKVVAEHSEFARLLQSVAKVCNKRDNNSKSQLIETFAKNGPPILAQLKLKEQQLLQQNANKHFELLEIGDLVTKLCLNGLPEGYWKSALKELLGEKVHLLPSDLAEFLINKMHSIAIDERIWDKKTEAKLTQEQLDSPKAYHHRQKVQIVPNWCLN</sequence>
<keyword evidence="2" id="KW-1185">Reference proteome</keyword>
<evidence type="ECO:0000313" key="2">
    <source>
        <dbReference type="Proteomes" id="UP000050741"/>
    </source>
</evidence>
<accession>A0A183C294</accession>
<dbReference type="WBParaSite" id="GPLIN_000698800">
    <property type="protein sequence ID" value="GPLIN_000698800"/>
    <property type="gene ID" value="GPLIN_000698800"/>
</dbReference>
<reference evidence="2" key="2">
    <citation type="submission" date="2014-05" db="EMBL/GenBank/DDBJ databases">
        <title>The genome and life-stage specific transcriptomes of Globodera pallida elucidate key aspects of plant parasitism by a cyst nematode.</title>
        <authorList>
            <person name="Cotton J.A."/>
            <person name="Lilley C.J."/>
            <person name="Jones L.M."/>
            <person name="Kikuchi T."/>
            <person name="Reid A.J."/>
            <person name="Thorpe P."/>
            <person name="Tsai I.J."/>
            <person name="Beasley H."/>
            <person name="Blok V."/>
            <person name="Cock P.J.A."/>
            <person name="Van den Akker S.E."/>
            <person name="Holroyd N."/>
            <person name="Hunt M."/>
            <person name="Mantelin S."/>
            <person name="Naghra H."/>
            <person name="Pain A."/>
            <person name="Palomares-Rius J.E."/>
            <person name="Zarowiecki M."/>
            <person name="Berriman M."/>
            <person name="Jones J.T."/>
            <person name="Urwin P.E."/>
        </authorList>
    </citation>
    <scope>NUCLEOTIDE SEQUENCE [LARGE SCALE GENOMIC DNA]</scope>
    <source>
        <strain evidence="2">Lindley</strain>
    </source>
</reference>
<keyword evidence="1" id="KW-0732">Signal</keyword>
<organism evidence="2 3">
    <name type="scientific">Globodera pallida</name>
    <name type="common">Potato cyst nematode worm</name>
    <name type="synonym">Heterodera pallida</name>
    <dbReference type="NCBI Taxonomy" id="36090"/>
    <lineage>
        <taxon>Eukaryota</taxon>
        <taxon>Metazoa</taxon>
        <taxon>Ecdysozoa</taxon>
        <taxon>Nematoda</taxon>
        <taxon>Chromadorea</taxon>
        <taxon>Rhabditida</taxon>
        <taxon>Tylenchina</taxon>
        <taxon>Tylenchomorpha</taxon>
        <taxon>Tylenchoidea</taxon>
        <taxon>Heteroderidae</taxon>
        <taxon>Heteroderinae</taxon>
        <taxon>Globodera</taxon>
    </lineage>
</organism>
<dbReference type="AlphaFoldDB" id="A0A183C294"/>